<evidence type="ECO:0000313" key="3">
    <source>
        <dbReference type="Proteomes" id="UP000828390"/>
    </source>
</evidence>
<gene>
    <name evidence="2" type="ORF">DPMN_044658</name>
</gene>
<dbReference type="AlphaFoldDB" id="A0A9D4HZ10"/>
<accession>A0A9D4HZ10</accession>
<keyword evidence="1" id="KW-0175">Coiled coil</keyword>
<name>A0A9D4HZ10_DREPO</name>
<reference evidence="2" key="1">
    <citation type="journal article" date="2019" name="bioRxiv">
        <title>The Genome of the Zebra Mussel, Dreissena polymorpha: A Resource for Invasive Species Research.</title>
        <authorList>
            <person name="McCartney M.A."/>
            <person name="Auch B."/>
            <person name="Kono T."/>
            <person name="Mallez S."/>
            <person name="Zhang Y."/>
            <person name="Obille A."/>
            <person name="Becker A."/>
            <person name="Abrahante J.E."/>
            <person name="Garbe J."/>
            <person name="Badalamenti J.P."/>
            <person name="Herman A."/>
            <person name="Mangelson H."/>
            <person name="Liachko I."/>
            <person name="Sullivan S."/>
            <person name="Sone E.D."/>
            <person name="Koren S."/>
            <person name="Silverstein K.A.T."/>
            <person name="Beckman K.B."/>
            <person name="Gohl D.M."/>
        </authorList>
    </citation>
    <scope>NUCLEOTIDE SEQUENCE</scope>
    <source>
        <strain evidence="2">Duluth1</strain>
        <tissue evidence="2">Whole animal</tissue>
    </source>
</reference>
<reference evidence="2" key="2">
    <citation type="submission" date="2020-11" db="EMBL/GenBank/DDBJ databases">
        <authorList>
            <person name="McCartney M.A."/>
            <person name="Auch B."/>
            <person name="Kono T."/>
            <person name="Mallez S."/>
            <person name="Becker A."/>
            <person name="Gohl D.M."/>
            <person name="Silverstein K.A.T."/>
            <person name="Koren S."/>
            <person name="Bechman K.B."/>
            <person name="Herman A."/>
            <person name="Abrahante J.E."/>
            <person name="Garbe J."/>
        </authorList>
    </citation>
    <scope>NUCLEOTIDE SEQUENCE</scope>
    <source>
        <strain evidence="2">Duluth1</strain>
        <tissue evidence="2">Whole animal</tissue>
    </source>
</reference>
<proteinExistence type="predicted"/>
<protein>
    <submittedName>
        <fullName evidence="2">Uncharacterized protein</fullName>
    </submittedName>
</protein>
<dbReference type="Proteomes" id="UP000828390">
    <property type="component" value="Unassembled WGS sequence"/>
</dbReference>
<evidence type="ECO:0000313" key="2">
    <source>
        <dbReference type="EMBL" id="KAH3738053.1"/>
    </source>
</evidence>
<dbReference type="EMBL" id="JAIWYP010000011">
    <property type="protein sequence ID" value="KAH3738053.1"/>
    <property type="molecule type" value="Genomic_DNA"/>
</dbReference>
<organism evidence="2 3">
    <name type="scientific">Dreissena polymorpha</name>
    <name type="common">Zebra mussel</name>
    <name type="synonym">Mytilus polymorpha</name>
    <dbReference type="NCBI Taxonomy" id="45954"/>
    <lineage>
        <taxon>Eukaryota</taxon>
        <taxon>Metazoa</taxon>
        <taxon>Spiralia</taxon>
        <taxon>Lophotrochozoa</taxon>
        <taxon>Mollusca</taxon>
        <taxon>Bivalvia</taxon>
        <taxon>Autobranchia</taxon>
        <taxon>Heteroconchia</taxon>
        <taxon>Euheterodonta</taxon>
        <taxon>Imparidentia</taxon>
        <taxon>Neoheterodontei</taxon>
        <taxon>Myida</taxon>
        <taxon>Dreissenoidea</taxon>
        <taxon>Dreissenidae</taxon>
        <taxon>Dreissena</taxon>
    </lineage>
</organism>
<keyword evidence="3" id="KW-1185">Reference proteome</keyword>
<comment type="caution">
    <text evidence="2">The sequence shown here is derived from an EMBL/GenBank/DDBJ whole genome shotgun (WGS) entry which is preliminary data.</text>
</comment>
<feature type="coiled-coil region" evidence="1">
    <location>
        <begin position="15"/>
        <end position="42"/>
    </location>
</feature>
<sequence>MKELDDKMTSLKASIKTDIDNCSKLKNEIEQLNDAVHGIVDKDKAELTFIASKKCLEKVKQSETYLKENSVQVESSMNFQADCDVQDYFSKLSGMGRIVLRTKAISVLSDQVFTVQGKSEYDVSIPSGSAKPFTMIDICVFYDDQVLVADYADKRVKLLDHQYQVVGHCDFTAHPNDICQITPCEVAVIVDENKTHEVQFVSVNGGRLVKVRKLQFQHVCSGIAHYLQDLYLTSGTALYKYSMKGALIKKLHEDTSGRYHRYNFDTLL</sequence>
<evidence type="ECO:0000256" key="1">
    <source>
        <dbReference type="SAM" id="Coils"/>
    </source>
</evidence>